<dbReference type="PANTHER" id="PTHR31633">
    <property type="entry name" value="H/ACA RIBONUCLEOPROTEIN COMPLEX NON-CORE SUBUNIT NAF1"/>
    <property type="match status" value="1"/>
</dbReference>
<keyword evidence="10" id="KW-1185">Reference proteome</keyword>
<dbReference type="PANTHER" id="PTHR31633:SF1">
    <property type="entry name" value="H_ACA RIBONUCLEOPROTEIN COMPLEX NON-CORE SUBUNIT NAF1"/>
    <property type="match status" value="1"/>
</dbReference>
<gene>
    <name evidence="9" type="ORF">TcWFU_010436</name>
</gene>
<accession>A0ABR4QFG3</accession>
<feature type="compositionally biased region" description="Gly residues" evidence="8">
    <location>
        <begin position="164"/>
        <end position="175"/>
    </location>
</feature>
<keyword evidence="4" id="KW-0597">Phosphoprotein</keyword>
<sequence length="346" mass="36607">MQGYRNANEFSEGDVDSVSSSSSSSDEESIQQPAAGPPVHSSRAADLPLEIDPKYVPRLPSVLPEHAKLGILGKVSSIIKGCVVIASLPNLPPLDKGSALYLQNRRPLGEVYDTIGPVRSPFYVVIHENRQPPSKPLKARSQRATVGGTAASTTATSSTTTAASGGGSGGGGGGGDDGDGDVVNMTEGVERVLSQSPSEPSKLDVAVSVGDEVFYALDDPALSIKVLCSELSKLRGSDASGLKDEELSPDQQDFSDDEKEYAHRRKLEGKRPIGGNRRGLDSAASHRLLDEICYVFILVLWLCTKRLATAGTLYMTIAFGVSICSKAAFEEVTYYRSRCAIGLNSG</sequence>
<comment type="caution">
    <text evidence="9">The sequence shown here is derived from an EMBL/GenBank/DDBJ whole genome shotgun (WGS) entry which is preliminary data.</text>
</comment>
<feature type="region of interest" description="Disordered" evidence="8">
    <location>
        <begin position="239"/>
        <end position="261"/>
    </location>
</feature>
<comment type="subunit">
    <text evidence="7">Component of the small nucleolar ribonucleoprotein particles containing H/ACA-type snoRNAs (H/ACA snoRNPs).</text>
</comment>
<evidence type="ECO:0000256" key="6">
    <source>
        <dbReference type="ARBA" id="ARBA00023242"/>
    </source>
</evidence>
<feature type="region of interest" description="Disordered" evidence="8">
    <location>
        <begin position="131"/>
        <end position="183"/>
    </location>
</feature>
<comment type="similarity">
    <text evidence="7">Belongs to the GAR1 family.</text>
</comment>
<protein>
    <recommendedName>
        <fullName evidence="7">H/ACA ribonucleoprotein complex subunit</fullName>
    </recommendedName>
</protein>
<keyword evidence="2 7" id="KW-0690">Ribosome biogenesis</keyword>
<comment type="similarity">
    <text evidence="1">Belongs to the NAF1 family.</text>
</comment>
<dbReference type="Proteomes" id="UP001651158">
    <property type="component" value="Unassembled WGS sequence"/>
</dbReference>
<dbReference type="InterPro" id="IPR038664">
    <property type="entry name" value="Gar1/Naf1_Cbf5-bd_sf"/>
</dbReference>
<dbReference type="SUPFAM" id="SSF50447">
    <property type="entry name" value="Translation proteins"/>
    <property type="match status" value="1"/>
</dbReference>
<reference evidence="9 10" key="1">
    <citation type="journal article" date="2022" name="Front. Cell. Infect. Microbiol.">
        <title>The Genomes of Two Strains of Taenia crassiceps the Animal Model for the Study of Human Cysticercosis.</title>
        <authorList>
            <person name="Bobes R.J."/>
            <person name="Estrada K."/>
            <person name="Rios-Valencia D.G."/>
            <person name="Calderon-Gallegos A."/>
            <person name="de la Torre P."/>
            <person name="Carrero J.C."/>
            <person name="Sanchez-Flores A."/>
            <person name="Laclette J.P."/>
        </authorList>
    </citation>
    <scope>NUCLEOTIDE SEQUENCE [LARGE SCALE GENOMIC DNA]</scope>
    <source>
        <strain evidence="9">WFUcys</strain>
    </source>
</reference>
<evidence type="ECO:0000256" key="3">
    <source>
        <dbReference type="ARBA" id="ARBA00022552"/>
    </source>
</evidence>
<dbReference type="InterPro" id="IPR040309">
    <property type="entry name" value="Naf1"/>
</dbReference>
<dbReference type="InterPro" id="IPR009000">
    <property type="entry name" value="Transl_B-barrel_sf"/>
</dbReference>
<feature type="region of interest" description="Disordered" evidence="8">
    <location>
        <begin position="1"/>
        <end position="44"/>
    </location>
</feature>
<evidence type="ECO:0000256" key="5">
    <source>
        <dbReference type="ARBA" id="ARBA00022884"/>
    </source>
</evidence>
<evidence type="ECO:0000256" key="4">
    <source>
        <dbReference type="ARBA" id="ARBA00022553"/>
    </source>
</evidence>
<dbReference type="InterPro" id="IPR007504">
    <property type="entry name" value="H/ACA_rnp_Gar1/Naf1"/>
</dbReference>
<dbReference type="GO" id="GO:1990904">
    <property type="term" value="C:ribonucleoprotein complex"/>
    <property type="evidence" value="ECO:0007669"/>
    <property type="project" value="UniProtKB-KW"/>
</dbReference>
<keyword evidence="7 9" id="KW-0687">Ribonucleoprotein</keyword>
<evidence type="ECO:0000256" key="7">
    <source>
        <dbReference type="RuleBase" id="RU364004"/>
    </source>
</evidence>
<comment type="function">
    <text evidence="7">Required for ribosome biogenesis. Part of a complex which catalyzes pseudouridylation of rRNA. This involves the isomerization of uridine such that the ribose is subsequently attached to C5, instead of the normal N1. Pseudouridine ("psi") residues may serve to stabilize the conformation of rRNAs.</text>
</comment>
<dbReference type="EMBL" id="JAKROA010000004">
    <property type="protein sequence ID" value="KAL5108281.1"/>
    <property type="molecule type" value="Genomic_DNA"/>
</dbReference>
<evidence type="ECO:0000313" key="9">
    <source>
        <dbReference type="EMBL" id="KAL5108281.1"/>
    </source>
</evidence>
<keyword evidence="6 7" id="KW-0539">Nucleus</keyword>
<dbReference type="Pfam" id="PF04410">
    <property type="entry name" value="Gar1"/>
    <property type="match status" value="1"/>
</dbReference>
<evidence type="ECO:0000256" key="1">
    <source>
        <dbReference type="ARBA" id="ARBA00009801"/>
    </source>
</evidence>
<keyword evidence="5 7" id="KW-0694">RNA-binding</keyword>
<comment type="subcellular location">
    <subcellularLocation>
        <location evidence="7">Nucleus</location>
        <location evidence="7">Nucleolus</location>
    </subcellularLocation>
</comment>
<evidence type="ECO:0000313" key="10">
    <source>
        <dbReference type="Proteomes" id="UP001651158"/>
    </source>
</evidence>
<keyword evidence="3 7" id="KW-0698">rRNA processing</keyword>
<name>A0ABR4QFG3_9CEST</name>
<dbReference type="Gene3D" id="2.40.10.230">
    <property type="entry name" value="Probable tRNA pseudouridine synthase domain"/>
    <property type="match status" value="1"/>
</dbReference>
<organism evidence="9 10">
    <name type="scientific">Taenia crassiceps</name>
    <dbReference type="NCBI Taxonomy" id="6207"/>
    <lineage>
        <taxon>Eukaryota</taxon>
        <taxon>Metazoa</taxon>
        <taxon>Spiralia</taxon>
        <taxon>Lophotrochozoa</taxon>
        <taxon>Platyhelminthes</taxon>
        <taxon>Cestoda</taxon>
        <taxon>Eucestoda</taxon>
        <taxon>Cyclophyllidea</taxon>
        <taxon>Taeniidae</taxon>
        <taxon>Taenia</taxon>
    </lineage>
</organism>
<evidence type="ECO:0000256" key="2">
    <source>
        <dbReference type="ARBA" id="ARBA00022517"/>
    </source>
</evidence>
<proteinExistence type="inferred from homology"/>
<feature type="compositionally biased region" description="Low complexity" evidence="8">
    <location>
        <begin position="147"/>
        <end position="163"/>
    </location>
</feature>
<evidence type="ECO:0000256" key="8">
    <source>
        <dbReference type="SAM" id="MobiDB-lite"/>
    </source>
</evidence>